<keyword evidence="3 8" id="KW-0237">DNA synthesis</keyword>
<accession>A0ABS1B7G2</accession>
<dbReference type="EC" id="2.7.1.21" evidence="2 8"/>
<evidence type="ECO:0000256" key="5">
    <source>
        <dbReference type="ARBA" id="ARBA00022741"/>
    </source>
</evidence>
<dbReference type="InterPro" id="IPR027417">
    <property type="entry name" value="P-loop_NTPase"/>
</dbReference>
<evidence type="ECO:0000256" key="3">
    <source>
        <dbReference type="ARBA" id="ARBA00022634"/>
    </source>
</evidence>
<evidence type="ECO:0000256" key="8">
    <source>
        <dbReference type="RuleBase" id="RU000544"/>
    </source>
</evidence>
<dbReference type="NCBIfam" id="NF003300">
    <property type="entry name" value="PRK04296.1-5"/>
    <property type="match status" value="1"/>
</dbReference>
<keyword evidence="5 8" id="KW-0547">Nucleotide-binding</keyword>
<dbReference type="PANTHER" id="PTHR11441">
    <property type="entry name" value="THYMIDINE KINASE"/>
    <property type="match status" value="1"/>
</dbReference>
<proteinExistence type="inferred from homology"/>
<comment type="similarity">
    <text evidence="1 9">Belongs to the thymidine kinase family.</text>
</comment>
<sequence length="203" mass="22497">MSKLHFKYGAMNSGKSDTLIKTAFNYAERGLATLTVKPAIDTKGEDWVIARGGARRRVDVLCSPADDLRARIAETADTEGLRPLHCVLVDECQFLTPAQIDQLFLVAKADGVSVICYGLRTDFTTREFPGSRRLFELADNFEKLPTMCRCGSQAEFNCRTVDGRPVFAGDQVEIEDRAEVRYESLCGACFMEEQARAGVRVIG</sequence>
<evidence type="ECO:0000313" key="10">
    <source>
        <dbReference type="EMBL" id="MBK0330177.1"/>
    </source>
</evidence>
<reference evidence="10 11" key="1">
    <citation type="submission" date="2020-12" db="EMBL/GenBank/DDBJ databases">
        <title>Brachybacterium sp. MASK1Z-5, whole genome shotgun sequence.</title>
        <authorList>
            <person name="Tuo L."/>
        </authorList>
    </citation>
    <scope>NUCLEOTIDE SEQUENCE [LARGE SCALE GENOMIC DNA]</scope>
    <source>
        <strain evidence="10 11">MASK1Z-5</strain>
    </source>
</reference>
<dbReference type="Pfam" id="PF00265">
    <property type="entry name" value="TK"/>
    <property type="match status" value="1"/>
</dbReference>
<keyword evidence="4 8" id="KW-0808">Transferase</keyword>
<keyword evidence="6 8" id="KW-0418">Kinase</keyword>
<dbReference type="SUPFAM" id="SSF57716">
    <property type="entry name" value="Glucocorticoid receptor-like (DNA-binding domain)"/>
    <property type="match status" value="1"/>
</dbReference>
<dbReference type="Proteomes" id="UP000612352">
    <property type="component" value="Unassembled WGS sequence"/>
</dbReference>
<dbReference type="EMBL" id="JAEDAJ010000001">
    <property type="protein sequence ID" value="MBK0330177.1"/>
    <property type="molecule type" value="Genomic_DNA"/>
</dbReference>
<evidence type="ECO:0000256" key="1">
    <source>
        <dbReference type="ARBA" id="ARBA00007587"/>
    </source>
</evidence>
<protein>
    <recommendedName>
        <fullName evidence="2 8">Thymidine kinase</fullName>
        <ecNumber evidence="2 8">2.7.1.21</ecNumber>
    </recommendedName>
</protein>
<keyword evidence="7 8" id="KW-0067">ATP-binding</keyword>
<dbReference type="PANTHER" id="PTHR11441:SF0">
    <property type="entry name" value="THYMIDINE KINASE, CYTOSOLIC"/>
    <property type="match status" value="1"/>
</dbReference>
<dbReference type="Gene3D" id="3.40.50.300">
    <property type="entry name" value="P-loop containing nucleotide triphosphate hydrolases"/>
    <property type="match status" value="1"/>
</dbReference>
<organism evidence="10 11">
    <name type="scientific">Brachybacterium halotolerans</name>
    <dbReference type="NCBI Taxonomy" id="2795215"/>
    <lineage>
        <taxon>Bacteria</taxon>
        <taxon>Bacillati</taxon>
        <taxon>Actinomycetota</taxon>
        <taxon>Actinomycetes</taxon>
        <taxon>Micrococcales</taxon>
        <taxon>Dermabacteraceae</taxon>
        <taxon>Brachybacterium</taxon>
    </lineage>
</organism>
<keyword evidence="11" id="KW-1185">Reference proteome</keyword>
<evidence type="ECO:0000256" key="9">
    <source>
        <dbReference type="RuleBase" id="RU004165"/>
    </source>
</evidence>
<name>A0ABS1B7G2_9MICO</name>
<evidence type="ECO:0000256" key="6">
    <source>
        <dbReference type="ARBA" id="ARBA00022777"/>
    </source>
</evidence>
<dbReference type="RefSeq" id="WP_200500824.1">
    <property type="nucleotide sequence ID" value="NZ_JAEDAJ010000001.1"/>
</dbReference>
<comment type="catalytic activity">
    <reaction evidence="8">
        <text>thymidine + ATP = dTMP + ADP + H(+)</text>
        <dbReference type="Rhea" id="RHEA:19129"/>
        <dbReference type="ChEBI" id="CHEBI:15378"/>
        <dbReference type="ChEBI" id="CHEBI:17748"/>
        <dbReference type="ChEBI" id="CHEBI:30616"/>
        <dbReference type="ChEBI" id="CHEBI:63528"/>
        <dbReference type="ChEBI" id="CHEBI:456216"/>
        <dbReference type="EC" id="2.7.1.21"/>
    </reaction>
</comment>
<comment type="caution">
    <text evidence="10">The sequence shown here is derived from an EMBL/GenBank/DDBJ whole genome shotgun (WGS) entry which is preliminary data.</text>
</comment>
<dbReference type="PIRSF" id="PIRSF035805">
    <property type="entry name" value="TK_cell"/>
    <property type="match status" value="1"/>
</dbReference>
<dbReference type="InterPro" id="IPR001267">
    <property type="entry name" value="Thymidine_kinase"/>
</dbReference>
<gene>
    <name evidence="10" type="ORF">I8D64_02000</name>
</gene>
<evidence type="ECO:0000256" key="4">
    <source>
        <dbReference type="ARBA" id="ARBA00022679"/>
    </source>
</evidence>
<dbReference type="SUPFAM" id="SSF52540">
    <property type="entry name" value="P-loop containing nucleoside triphosphate hydrolases"/>
    <property type="match status" value="1"/>
</dbReference>
<evidence type="ECO:0000313" key="11">
    <source>
        <dbReference type="Proteomes" id="UP000612352"/>
    </source>
</evidence>
<evidence type="ECO:0000256" key="2">
    <source>
        <dbReference type="ARBA" id="ARBA00012118"/>
    </source>
</evidence>
<dbReference type="GO" id="GO:0004797">
    <property type="term" value="F:thymidine kinase activity"/>
    <property type="evidence" value="ECO:0007669"/>
    <property type="project" value="UniProtKB-EC"/>
</dbReference>
<evidence type="ECO:0000256" key="7">
    <source>
        <dbReference type="ARBA" id="ARBA00022840"/>
    </source>
</evidence>